<dbReference type="Proteomes" id="UP001627284">
    <property type="component" value="Unassembled WGS sequence"/>
</dbReference>
<name>A0ABD2V5A5_9SOLN</name>
<feature type="region of interest" description="Disordered" evidence="1">
    <location>
        <begin position="1"/>
        <end position="46"/>
    </location>
</feature>
<evidence type="ECO:0000313" key="3">
    <source>
        <dbReference type="Proteomes" id="UP001627284"/>
    </source>
</evidence>
<feature type="compositionally biased region" description="Polar residues" evidence="1">
    <location>
        <begin position="1"/>
        <end position="25"/>
    </location>
</feature>
<accession>A0ABD2V5A5</accession>
<dbReference type="EMBL" id="JBJKTR010000002">
    <property type="protein sequence ID" value="KAL3376340.1"/>
    <property type="molecule type" value="Genomic_DNA"/>
</dbReference>
<comment type="caution">
    <text evidence="2">The sequence shown here is derived from an EMBL/GenBank/DDBJ whole genome shotgun (WGS) entry which is preliminary data.</text>
</comment>
<protein>
    <submittedName>
        <fullName evidence="2">Uncharacterized protein</fullName>
    </submittedName>
</protein>
<feature type="non-terminal residue" evidence="2">
    <location>
        <position position="1"/>
    </location>
</feature>
<dbReference type="AlphaFoldDB" id="A0ABD2V5A5"/>
<evidence type="ECO:0000313" key="2">
    <source>
        <dbReference type="EMBL" id="KAL3376340.1"/>
    </source>
</evidence>
<gene>
    <name evidence="2" type="ORF">AABB24_002987</name>
</gene>
<reference evidence="2 3" key="1">
    <citation type="submission" date="2024-05" db="EMBL/GenBank/DDBJ databases">
        <title>De novo assembly of an allotetraploid wild potato.</title>
        <authorList>
            <person name="Hosaka A.J."/>
        </authorList>
    </citation>
    <scope>NUCLEOTIDE SEQUENCE [LARGE SCALE GENOMIC DNA]</scope>
    <source>
        <tissue evidence="2">Young leaves</tissue>
    </source>
</reference>
<proteinExistence type="predicted"/>
<sequence length="146" mass="17078">PFPSNPSQSNNCTGETQKRFQPSNVKQRHQHQRFQKGEPASSDKIPAVQGVQQDRARVFPSFLFWIVAKNLIKECLSKSVKEFDFLNFELGFICLILGPFPPIFESHSPFYIFRFVVHWEGRFFLVKIFGVKKYEDNLSRNISKTY</sequence>
<evidence type="ECO:0000256" key="1">
    <source>
        <dbReference type="SAM" id="MobiDB-lite"/>
    </source>
</evidence>
<organism evidence="2 3">
    <name type="scientific">Solanum stoloniferum</name>
    <dbReference type="NCBI Taxonomy" id="62892"/>
    <lineage>
        <taxon>Eukaryota</taxon>
        <taxon>Viridiplantae</taxon>
        <taxon>Streptophyta</taxon>
        <taxon>Embryophyta</taxon>
        <taxon>Tracheophyta</taxon>
        <taxon>Spermatophyta</taxon>
        <taxon>Magnoliopsida</taxon>
        <taxon>eudicotyledons</taxon>
        <taxon>Gunneridae</taxon>
        <taxon>Pentapetalae</taxon>
        <taxon>asterids</taxon>
        <taxon>lamiids</taxon>
        <taxon>Solanales</taxon>
        <taxon>Solanaceae</taxon>
        <taxon>Solanoideae</taxon>
        <taxon>Solaneae</taxon>
        <taxon>Solanum</taxon>
    </lineage>
</organism>
<keyword evidence="3" id="KW-1185">Reference proteome</keyword>